<dbReference type="InterPro" id="IPR025649">
    <property type="entry name" value="DUF4360"/>
</dbReference>
<organism evidence="2 3">
    <name type="scientific">Planctomyces bekefii</name>
    <dbReference type="NCBI Taxonomy" id="1653850"/>
    <lineage>
        <taxon>Bacteria</taxon>
        <taxon>Pseudomonadati</taxon>
        <taxon>Planctomycetota</taxon>
        <taxon>Planctomycetia</taxon>
        <taxon>Planctomycetales</taxon>
        <taxon>Planctomycetaceae</taxon>
        <taxon>Planctomyces</taxon>
    </lineage>
</organism>
<reference evidence="2 3" key="1">
    <citation type="submission" date="2019-08" db="EMBL/GenBank/DDBJ databases">
        <title>100 year-old enigma solved: identification of Planctomyces bekefii, the type genus and species of the phylum Planctomycetes.</title>
        <authorList>
            <person name="Svetlana D.N."/>
            <person name="Overmann J."/>
        </authorList>
    </citation>
    <scope>NUCLEOTIDE SEQUENCE [LARGE SCALE GENOMIC DNA]</scope>
    <source>
        <strain evidence="2">Phe10_nw2017</strain>
    </source>
</reference>
<comment type="caution">
    <text evidence="2">The sequence shown here is derived from an EMBL/GenBank/DDBJ whole genome shotgun (WGS) entry which is preliminary data.</text>
</comment>
<protein>
    <recommendedName>
        <fullName evidence="4">Secreted protein</fullName>
    </recommendedName>
</protein>
<dbReference type="AlphaFoldDB" id="A0A5C6M173"/>
<feature type="non-terminal residue" evidence="2">
    <location>
        <position position="115"/>
    </location>
</feature>
<keyword evidence="3" id="KW-1185">Reference proteome</keyword>
<feature type="chain" id="PRO_5023073524" description="Secreted protein" evidence="1">
    <location>
        <begin position="22"/>
        <end position="115"/>
    </location>
</feature>
<dbReference type="Pfam" id="PF14273">
    <property type="entry name" value="DUF4360"/>
    <property type="match status" value="1"/>
</dbReference>
<name>A0A5C6M173_9PLAN</name>
<evidence type="ECO:0000313" key="2">
    <source>
        <dbReference type="EMBL" id="TWW08490.1"/>
    </source>
</evidence>
<evidence type="ECO:0000313" key="3">
    <source>
        <dbReference type="Proteomes" id="UP000321083"/>
    </source>
</evidence>
<reference evidence="2 3" key="2">
    <citation type="submission" date="2019-08" db="EMBL/GenBank/DDBJ databases">
        <authorList>
            <person name="Henke P."/>
        </authorList>
    </citation>
    <scope>NUCLEOTIDE SEQUENCE [LARGE SCALE GENOMIC DNA]</scope>
    <source>
        <strain evidence="2">Phe10_nw2017</strain>
    </source>
</reference>
<gene>
    <name evidence="2" type="ORF">E3A20_23800</name>
</gene>
<proteinExistence type="predicted"/>
<sequence length="115" mass="12445">MTLTRRALGIALLQLASTVNVSPALTSNKLPTDGVKILQVVAAGNACPVGTTPQAKFSDSRDDLLVEIPKILVEMKNTVKIARSVCNMTVTLELPTGWQLSMANWEFEPDAHIEK</sequence>
<dbReference type="Proteomes" id="UP000321083">
    <property type="component" value="Unassembled WGS sequence"/>
</dbReference>
<evidence type="ECO:0008006" key="4">
    <source>
        <dbReference type="Google" id="ProtNLM"/>
    </source>
</evidence>
<feature type="signal peptide" evidence="1">
    <location>
        <begin position="1"/>
        <end position="21"/>
    </location>
</feature>
<dbReference type="EMBL" id="SRHE01000641">
    <property type="protein sequence ID" value="TWW08490.1"/>
    <property type="molecule type" value="Genomic_DNA"/>
</dbReference>
<accession>A0A5C6M173</accession>
<evidence type="ECO:0000256" key="1">
    <source>
        <dbReference type="SAM" id="SignalP"/>
    </source>
</evidence>
<keyword evidence="1" id="KW-0732">Signal</keyword>